<gene>
    <name evidence="2" type="ORF">SETTUDRAFT_36956</name>
</gene>
<dbReference type="Proteomes" id="UP000016935">
    <property type="component" value="Unassembled WGS sequence"/>
</dbReference>
<evidence type="ECO:0000313" key="2">
    <source>
        <dbReference type="EMBL" id="EOA90309.1"/>
    </source>
</evidence>
<keyword evidence="3" id="KW-1185">Reference proteome</keyword>
<accession>R0KMF9</accession>
<evidence type="ECO:0000313" key="3">
    <source>
        <dbReference type="Proteomes" id="UP000016935"/>
    </source>
</evidence>
<reference evidence="2 3" key="1">
    <citation type="journal article" date="2012" name="PLoS Pathog.">
        <title>Diverse lifestyles and strategies of plant pathogenesis encoded in the genomes of eighteen Dothideomycetes fungi.</title>
        <authorList>
            <person name="Ohm R.A."/>
            <person name="Feau N."/>
            <person name="Henrissat B."/>
            <person name="Schoch C.L."/>
            <person name="Horwitz B.A."/>
            <person name="Barry K.W."/>
            <person name="Condon B.J."/>
            <person name="Copeland A.C."/>
            <person name="Dhillon B."/>
            <person name="Glaser F."/>
            <person name="Hesse C.N."/>
            <person name="Kosti I."/>
            <person name="LaButti K."/>
            <person name="Lindquist E.A."/>
            <person name="Lucas S."/>
            <person name="Salamov A.A."/>
            <person name="Bradshaw R.E."/>
            <person name="Ciuffetti L."/>
            <person name="Hamelin R.C."/>
            <person name="Kema G.H.J."/>
            <person name="Lawrence C."/>
            <person name="Scott J.A."/>
            <person name="Spatafora J.W."/>
            <person name="Turgeon B.G."/>
            <person name="de Wit P.J.G.M."/>
            <person name="Zhong S."/>
            <person name="Goodwin S.B."/>
            <person name="Grigoriev I.V."/>
        </authorList>
    </citation>
    <scope>NUCLEOTIDE SEQUENCE [LARGE SCALE GENOMIC DNA]</scope>
    <source>
        <strain evidence="3">28A</strain>
    </source>
</reference>
<dbReference type="RefSeq" id="XP_008021893.1">
    <property type="nucleotide sequence ID" value="XM_008023702.1"/>
</dbReference>
<reference evidence="2 3" key="2">
    <citation type="journal article" date="2013" name="PLoS Genet.">
        <title>Comparative genome structure, secondary metabolite, and effector coding capacity across Cochliobolus pathogens.</title>
        <authorList>
            <person name="Condon B.J."/>
            <person name="Leng Y."/>
            <person name="Wu D."/>
            <person name="Bushley K.E."/>
            <person name="Ohm R.A."/>
            <person name="Otillar R."/>
            <person name="Martin J."/>
            <person name="Schackwitz W."/>
            <person name="Grimwood J."/>
            <person name="MohdZainudin N."/>
            <person name="Xue C."/>
            <person name="Wang R."/>
            <person name="Manning V.A."/>
            <person name="Dhillon B."/>
            <person name="Tu Z.J."/>
            <person name="Steffenson B.J."/>
            <person name="Salamov A."/>
            <person name="Sun H."/>
            <person name="Lowry S."/>
            <person name="LaButti K."/>
            <person name="Han J."/>
            <person name="Copeland A."/>
            <person name="Lindquist E."/>
            <person name="Barry K."/>
            <person name="Schmutz J."/>
            <person name="Baker S.E."/>
            <person name="Ciuffetti L.M."/>
            <person name="Grigoriev I.V."/>
            <person name="Zhong S."/>
            <person name="Turgeon B.G."/>
        </authorList>
    </citation>
    <scope>NUCLEOTIDE SEQUENCE [LARGE SCALE GENOMIC DNA]</scope>
    <source>
        <strain evidence="3">28A</strain>
    </source>
</reference>
<name>R0KMF9_EXST2</name>
<feature type="compositionally biased region" description="Low complexity" evidence="1">
    <location>
        <begin position="301"/>
        <end position="310"/>
    </location>
</feature>
<dbReference type="EMBL" id="KB908493">
    <property type="protein sequence ID" value="EOA90309.1"/>
    <property type="molecule type" value="Genomic_DNA"/>
</dbReference>
<organism evidence="2 3">
    <name type="scientific">Exserohilum turcicum (strain 28A)</name>
    <name type="common">Northern leaf blight fungus</name>
    <name type="synonym">Setosphaeria turcica</name>
    <dbReference type="NCBI Taxonomy" id="671987"/>
    <lineage>
        <taxon>Eukaryota</taxon>
        <taxon>Fungi</taxon>
        <taxon>Dikarya</taxon>
        <taxon>Ascomycota</taxon>
        <taxon>Pezizomycotina</taxon>
        <taxon>Dothideomycetes</taxon>
        <taxon>Pleosporomycetidae</taxon>
        <taxon>Pleosporales</taxon>
        <taxon>Pleosporineae</taxon>
        <taxon>Pleosporaceae</taxon>
        <taxon>Exserohilum</taxon>
    </lineage>
</organism>
<feature type="compositionally biased region" description="Low complexity" evidence="1">
    <location>
        <begin position="160"/>
        <end position="173"/>
    </location>
</feature>
<protein>
    <submittedName>
        <fullName evidence="2">Uncharacterized protein</fullName>
    </submittedName>
</protein>
<dbReference type="AlphaFoldDB" id="R0KMF9"/>
<dbReference type="GeneID" id="19404198"/>
<feature type="compositionally biased region" description="Polar residues" evidence="1">
    <location>
        <begin position="279"/>
        <end position="288"/>
    </location>
</feature>
<evidence type="ECO:0000256" key="1">
    <source>
        <dbReference type="SAM" id="MobiDB-lite"/>
    </source>
</evidence>
<dbReference type="HOGENOM" id="CLU_627253_0_0_1"/>
<feature type="region of interest" description="Disordered" evidence="1">
    <location>
        <begin position="103"/>
        <end position="178"/>
    </location>
</feature>
<proteinExistence type="predicted"/>
<sequence>MYRASSIHLPRPLIQIMTEDEMEMQLQLRSSHAPSTNKTGNHGFYCRFKSSFKSSFKSLLQANVDNAVIERCKHRFQYGRCRKCSVPEAIARMDSIHSGFYSKETRHSHSDSTTSSKDLVNSHNVASDSEMHKSARTTPTIRLVPGPLPKDTQGNSPIFTDSSTNNTPDSSSSLTATEVSARKLSHPVLDTITTSPLDVQAIVFPHQDEASTPESATSCHVLEHGSAATAIHMQPVSPTTVQIRHSVLGQGQTHAHAQPENPEKEKFHETNLPVPAQTFPHNLDTTFTPLPPSPRIPPSPSSSSSSSLLQTPHLSHLAHSALTASIASQIAILNLHHALLTSNLQADAHAVSPWSAAERLVIRKARVVVGLRIQREAGRIAEDVFEGVLAWVLGGKCDGEEEEVAVYIRGLVVQGRLAEARARQILMGIGEGEEYPI</sequence>
<feature type="region of interest" description="Disordered" evidence="1">
    <location>
        <begin position="279"/>
        <end position="310"/>
    </location>
</feature>
<feature type="compositionally biased region" description="Pro residues" evidence="1">
    <location>
        <begin position="289"/>
        <end position="300"/>
    </location>
</feature>
<dbReference type="OrthoDB" id="3694637at2759"/>